<evidence type="ECO:0000256" key="3">
    <source>
        <dbReference type="ARBA" id="ARBA00011233"/>
    </source>
</evidence>
<dbReference type="SUPFAM" id="SSF51569">
    <property type="entry name" value="Aldolase"/>
    <property type="match status" value="1"/>
</dbReference>
<dbReference type="Pfam" id="PF01081">
    <property type="entry name" value="Aldolase"/>
    <property type="match status" value="1"/>
</dbReference>
<dbReference type="GO" id="GO:0016829">
    <property type="term" value="F:lyase activity"/>
    <property type="evidence" value="ECO:0007669"/>
    <property type="project" value="UniProtKB-KW"/>
</dbReference>
<evidence type="ECO:0000313" key="7">
    <source>
        <dbReference type="Proteomes" id="UP000243745"/>
    </source>
</evidence>
<evidence type="ECO:0000313" key="6">
    <source>
        <dbReference type="EMBL" id="SFP52424.1"/>
    </source>
</evidence>
<evidence type="ECO:0000256" key="1">
    <source>
        <dbReference type="ARBA" id="ARBA00004761"/>
    </source>
</evidence>
<comment type="pathway">
    <text evidence="1">Carbohydrate acid metabolism.</text>
</comment>
<dbReference type="EMBL" id="FOXF01000032">
    <property type="protein sequence ID" value="SFP52424.1"/>
    <property type="molecule type" value="Genomic_DNA"/>
</dbReference>
<evidence type="ECO:0000256" key="4">
    <source>
        <dbReference type="ARBA" id="ARBA00023239"/>
    </source>
</evidence>
<organism evidence="6 7">
    <name type="scientific">Ruminobacter amylophilus</name>
    <dbReference type="NCBI Taxonomy" id="867"/>
    <lineage>
        <taxon>Bacteria</taxon>
        <taxon>Pseudomonadati</taxon>
        <taxon>Pseudomonadota</taxon>
        <taxon>Gammaproteobacteria</taxon>
        <taxon>Aeromonadales</taxon>
        <taxon>Succinivibrionaceae</taxon>
        <taxon>Ruminobacter</taxon>
    </lineage>
</organism>
<dbReference type="PANTHER" id="PTHR30246">
    <property type="entry name" value="2-KETO-3-DEOXY-6-PHOSPHOGLUCONATE ALDOLASE"/>
    <property type="match status" value="1"/>
</dbReference>
<evidence type="ECO:0000256" key="2">
    <source>
        <dbReference type="ARBA" id="ARBA00006906"/>
    </source>
</evidence>
<dbReference type="AlphaFoldDB" id="A0A662ZLJ9"/>
<dbReference type="Gene3D" id="3.20.20.70">
    <property type="entry name" value="Aldolase class I"/>
    <property type="match status" value="1"/>
</dbReference>
<dbReference type="PANTHER" id="PTHR30246:SF1">
    <property type="entry name" value="2-DEHYDRO-3-DEOXY-6-PHOSPHOGALACTONATE ALDOLASE-RELATED"/>
    <property type="match status" value="1"/>
</dbReference>
<dbReference type="InterPro" id="IPR000887">
    <property type="entry name" value="Aldlse_KDPG_KHG"/>
</dbReference>
<dbReference type="InterPro" id="IPR013785">
    <property type="entry name" value="Aldolase_TIM"/>
</dbReference>
<dbReference type="Proteomes" id="UP000243745">
    <property type="component" value="Unassembled WGS sequence"/>
</dbReference>
<proteinExistence type="inferred from homology"/>
<keyword evidence="5" id="KW-0119">Carbohydrate metabolism</keyword>
<dbReference type="CDD" id="cd00452">
    <property type="entry name" value="KDPG_aldolase"/>
    <property type="match status" value="1"/>
</dbReference>
<keyword evidence="4" id="KW-0456">Lyase</keyword>
<accession>A0A662ZLJ9</accession>
<keyword evidence="7" id="KW-1185">Reference proteome</keyword>
<sequence>MRELTKSKGCFADNILSIVASSKIIPIIDITDDFDYQRLISLYYKYGFRTVEVRMNSLHINEIVTHIQKTYPNMYIFAGTCLSTDDMVRAKNMGLDILISPVFDSKLMEFCCLHNLAYIPCVNSIDTLNIAHSMGFSVLKFYSAEKCGGLDFLRKVYNDYDVRFMPSGGITLNKVPAYIKEPNVAACCTSHISSLQLQNDNNWIDIEKNIIQASKFLLKTSEFINE</sequence>
<dbReference type="RefSeq" id="WP_031578709.1">
    <property type="nucleotide sequence ID" value="NZ_FOXF01000032.1"/>
</dbReference>
<protein>
    <submittedName>
        <fullName evidence="6">2-dehydro-3-deoxyphosphogluconate aldolase / (4S)-4-hydroxy-2-oxoglutarate aldolase</fullName>
    </submittedName>
</protein>
<comment type="similarity">
    <text evidence="2">Belongs to the KHG/KDPG aldolase family.</text>
</comment>
<comment type="subunit">
    <text evidence="3">Homotrimer.</text>
</comment>
<dbReference type="OrthoDB" id="9805177at2"/>
<evidence type="ECO:0000256" key="5">
    <source>
        <dbReference type="ARBA" id="ARBA00023277"/>
    </source>
</evidence>
<name>A0A662ZLJ9_9GAMM</name>
<reference evidence="6 7" key="1">
    <citation type="submission" date="2016-10" db="EMBL/GenBank/DDBJ databases">
        <authorList>
            <person name="Varghese N."/>
            <person name="Submissions S."/>
        </authorList>
    </citation>
    <scope>NUCLEOTIDE SEQUENCE [LARGE SCALE GENOMIC DNA]</scope>
    <source>
        <strain evidence="6 7">DSM 1361</strain>
    </source>
</reference>
<gene>
    <name evidence="6" type="ORF">SAMN02910344_01618</name>
</gene>